<proteinExistence type="inferred from homology"/>
<accession>A0A8H3IDV1</accession>
<dbReference type="EMBL" id="CAJPDT010000006">
    <property type="protein sequence ID" value="CAF9909999.1"/>
    <property type="molecule type" value="Genomic_DNA"/>
</dbReference>
<name>A0A8H3IDV1_9LECA</name>
<dbReference type="SUPFAM" id="SSF46579">
    <property type="entry name" value="Prefoldin"/>
    <property type="match status" value="1"/>
</dbReference>
<dbReference type="Gene3D" id="1.10.287.370">
    <property type="match status" value="1"/>
</dbReference>
<gene>
    <name evidence="3" type="ORF">IMSHALPRED_008526</name>
</gene>
<protein>
    <recommendedName>
        <fullName evidence="5">Prefoldin subunit 1</fullName>
    </recommendedName>
</protein>
<dbReference type="PANTHER" id="PTHR20903">
    <property type="entry name" value="PREFOLDIN SUBUNIT 1-RELATED"/>
    <property type="match status" value="1"/>
</dbReference>
<dbReference type="OrthoDB" id="2015447at2759"/>
<dbReference type="Pfam" id="PF01920">
    <property type="entry name" value="Prefoldin_2"/>
    <property type="match status" value="1"/>
</dbReference>
<comment type="caution">
    <text evidence="3">The sequence shown here is derived from an EMBL/GenBank/DDBJ whole genome shotgun (WGS) entry which is preliminary data.</text>
</comment>
<dbReference type="CDD" id="cd23164">
    <property type="entry name" value="Prefoldin_1"/>
    <property type="match status" value="1"/>
</dbReference>
<dbReference type="GO" id="GO:0051082">
    <property type="term" value="F:unfolded protein binding"/>
    <property type="evidence" value="ECO:0007669"/>
    <property type="project" value="InterPro"/>
</dbReference>
<evidence type="ECO:0000256" key="1">
    <source>
        <dbReference type="ARBA" id="ARBA00008045"/>
    </source>
</evidence>
<sequence length="121" mass="13641">MSIPNQALQKLAQEIESQALSAQREINIVKTAIAAKQRDIRMLELTSTEVKQLSKDTKVYQGVGKMFVFSPTSDIEKRLSSETAELKSDISNLNKKLHYLETTHKNSREHIEKIILSGGRS</sequence>
<dbReference type="PANTHER" id="PTHR20903:SF0">
    <property type="entry name" value="PREFOLDIN SUBUNIT 1"/>
    <property type="match status" value="1"/>
</dbReference>
<dbReference type="AlphaFoldDB" id="A0A8H3IDV1"/>
<dbReference type="InterPro" id="IPR009053">
    <property type="entry name" value="Prefoldin"/>
</dbReference>
<evidence type="ECO:0000256" key="2">
    <source>
        <dbReference type="ARBA" id="ARBA00023186"/>
    </source>
</evidence>
<dbReference type="Proteomes" id="UP000664534">
    <property type="component" value="Unassembled WGS sequence"/>
</dbReference>
<dbReference type="GO" id="GO:0016272">
    <property type="term" value="C:prefoldin complex"/>
    <property type="evidence" value="ECO:0007669"/>
    <property type="project" value="InterPro"/>
</dbReference>
<dbReference type="GO" id="GO:0005737">
    <property type="term" value="C:cytoplasm"/>
    <property type="evidence" value="ECO:0007669"/>
    <property type="project" value="TreeGrafter"/>
</dbReference>
<evidence type="ECO:0000313" key="4">
    <source>
        <dbReference type="Proteomes" id="UP000664534"/>
    </source>
</evidence>
<evidence type="ECO:0008006" key="5">
    <source>
        <dbReference type="Google" id="ProtNLM"/>
    </source>
</evidence>
<evidence type="ECO:0000313" key="3">
    <source>
        <dbReference type="EMBL" id="CAF9909999.1"/>
    </source>
</evidence>
<dbReference type="GO" id="GO:0044183">
    <property type="term" value="F:protein folding chaperone"/>
    <property type="evidence" value="ECO:0007669"/>
    <property type="project" value="TreeGrafter"/>
</dbReference>
<reference evidence="3" key="1">
    <citation type="submission" date="2021-03" db="EMBL/GenBank/DDBJ databases">
        <authorList>
            <person name="Tagirdzhanova G."/>
        </authorList>
    </citation>
    <scope>NUCLEOTIDE SEQUENCE</scope>
</reference>
<keyword evidence="4" id="KW-1185">Reference proteome</keyword>
<comment type="similarity">
    <text evidence="1">Belongs to the prefoldin subunit beta family.</text>
</comment>
<keyword evidence="2" id="KW-0143">Chaperone</keyword>
<organism evidence="3 4">
    <name type="scientific">Imshaugia aleurites</name>
    <dbReference type="NCBI Taxonomy" id="172621"/>
    <lineage>
        <taxon>Eukaryota</taxon>
        <taxon>Fungi</taxon>
        <taxon>Dikarya</taxon>
        <taxon>Ascomycota</taxon>
        <taxon>Pezizomycotina</taxon>
        <taxon>Lecanoromycetes</taxon>
        <taxon>OSLEUM clade</taxon>
        <taxon>Lecanoromycetidae</taxon>
        <taxon>Lecanorales</taxon>
        <taxon>Lecanorineae</taxon>
        <taxon>Parmeliaceae</taxon>
        <taxon>Imshaugia</taxon>
    </lineage>
</organism>
<dbReference type="InterPro" id="IPR002777">
    <property type="entry name" value="PFD_beta-like"/>
</dbReference>